<protein>
    <recommendedName>
        <fullName evidence="2">Granulins domain-containing protein</fullName>
    </recommendedName>
</protein>
<reference evidence="1" key="2">
    <citation type="submission" date="2024-07" db="EMBL/GenBank/DDBJ databases">
        <title>Streptomyces haneummycinica sp. nov., a new antibiotic-producing actinobacterium isolated from marine sediment.</title>
        <authorList>
            <person name="Uemura M."/>
            <person name="Hamada M."/>
            <person name="Hirano S."/>
            <person name="Kobayashi K."/>
            <person name="Ohshiro T."/>
            <person name="Kobayashi T."/>
            <person name="Terahara T."/>
        </authorList>
    </citation>
    <scope>NUCLEOTIDE SEQUENCE</scope>
    <source>
        <strain evidence="1">KM77-8</strain>
    </source>
</reference>
<dbReference type="EMBL" id="AP035768">
    <property type="protein sequence ID" value="BFO21937.1"/>
    <property type="molecule type" value="Genomic_DNA"/>
</dbReference>
<dbReference type="AlphaFoldDB" id="A0AAT9HX29"/>
<proteinExistence type="predicted"/>
<reference evidence="1" key="1">
    <citation type="submission" date="2024-06" db="EMBL/GenBank/DDBJ databases">
        <authorList>
            <consortium name="consrtm"/>
            <person name="Uemura M."/>
            <person name="Terahara T."/>
        </authorList>
    </citation>
    <scope>NUCLEOTIDE SEQUENCE</scope>
    <source>
        <strain evidence="1">KM77-8</strain>
    </source>
</reference>
<sequence length="137" mass="15126">MYWTCGIHGVAEDGPAYELVGYGAATELSYGPDCVSYGPDCVSYGPDCVSYGPDCVSYGPDCMSYGSDCMSYGSCMWDDERKEDASVVGDCTGGSDWIWKWLSTEAVNAARLRGGRSPEPPGHCRRHCHCWEWCSWW</sequence>
<evidence type="ECO:0008006" key="2">
    <source>
        <dbReference type="Google" id="ProtNLM"/>
    </source>
</evidence>
<gene>
    <name evidence="1" type="ORF">SHKM778_83250</name>
</gene>
<name>A0AAT9HX29_9ACTN</name>
<organism evidence="1">
    <name type="scientific">Streptomyces haneummycinicus</name>
    <dbReference type="NCBI Taxonomy" id="3074435"/>
    <lineage>
        <taxon>Bacteria</taxon>
        <taxon>Bacillati</taxon>
        <taxon>Actinomycetota</taxon>
        <taxon>Actinomycetes</taxon>
        <taxon>Kitasatosporales</taxon>
        <taxon>Streptomycetaceae</taxon>
        <taxon>Streptomyces</taxon>
    </lineage>
</organism>
<evidence type="ECO:0000313" key="1">
    <source>
        <dbReference type="EMBL" id="BFO21937.1"/>
    </source>
</evidence>
<accession>A0AAT9HX29</accession>